<dbReference type="GO" id="GO:0010181">
    <property type="term" value="F:FMN binding"/>
    <property type="evidence" value="ECO:0007669"/>
    <property type="project" value="TreeGrafter"/>
</dbReference>
<keyword evidence="3" id="KW-1185">Reference proteome</keyword>
<dbReference type="EMBL" id="JAULSU010000007">
    <property type="protein sequence ID" value="KAK0611005.1"/>
    <property type="molecule type" value="Genomic_DNA"/>
</dbReference>
<feature type="domain" description="NADPH-dependent FMN reductase-like" evidence="1">
    <location>
        <begin position="5"/>
        <end position="149"/>
    </location>
</feature>
<dbReference type="InterPro" id="IPR029039">
    <property type="entry name" value="Flavoprotein-like_sf"/>
</dbReference>
<dbReference type="PANTHER" id="PTHR30543">
    <property type="entry name" value="CHROMATE REDUCTASE"/>
    <property type="match status" value="1"/>
</dbReference>
<name>A0AA39WBW8_9PEZI</name>
<accession>A0AA39WBW8</accession>
<dbReference type="Proteomes" id="UP001175000">
    <property type="component" value="Unassembled WGS sequence"/>
</dbReference>
<dbReference type="Gene3D" id="3.40.50.360">
    <property type="match status" value="1"/>
</dbReference>
<sequence length="203" mass="22062">MSKSIAIITTSTRTPRVGPHVSAVVKSLLDEPAKTNNITLSPVDLGEFKLPVYDEAVIPGMINPAQPDGPQYSNALSIAWSNEIKRHDGYVLVIPEYNYGLTGATKNAIDYLMHEWKGKPVAIVSYGIQGGSFASEQAAHVLGKMGLRVAETKPQLQFKGAQGPDLFGAMLKGELGAESEELWRKEKADEILKAFEEVRVLLA</sequence>
<evidence type="ECO:0000259" key="1">
    <source>
        <dbReference type="Pfam" id="PF03358"/>
    </source>
</evidence>
<evidence type="ECO:0000313" key="3">
    <source>
        <dbReference type="Proteomes" id="UP001175000"/>
    </source>
</evidence>
<dbReference type="PANTHER" id="PTHR30543:SF21">
    <property type="entry name" value="NAD(P)H-DEPENDENT FMN REDUCTASE LOT6"/>
    <property type="match status" value="1"/>
</dbReference>
<dbReference type="GO" id="GO:0016491">
    <property type="term" value="F:oxidoreductase activity"/>
    <property type="evidence" value="ECO:0007669"/>
    <property type="project" value="InterPro"/>
</dbReference>
<feature type="non-terminal residue" evidence="2">
    <location>
        <position position="203"/>
    </location>
</feature>
<dbReference type="Pfam" id="PF03358">
    <property type="entry name" value="FMN_red"/>
    <property type="match status" value="1"/>
</dbReference>
<gene>
    <name evidence="2" type="ORF">B0T14DRAFT_411981</name>
</gene>
<organism evidence="2 3">
    <name type="scientific">Immersiella caudata</name>
    <dbReference type="NCBI Taxonomy" id="314043"/>
    <lineage>
        <taxon>Eukaryota</taxon>
        <taxon>Fungi</taxon>
        <taxon>Dikarya</taxon>
        <taxon>Ascomycota</taxon>
        <taxon>Pezizomycotina</taxon>
        <taxon>Sordariomycetes</taxon>
        <taxon>Sordariomycetidae</taxon>
        <taxon>Sordariales</taxon>
        <taxon>Lasiosphaeriaceae</taxon>
        <taxon>Immersiella</taxon>
    </lineage>
</organism>
<protein>
    <submittedName>
        <fullName evidence="2">Flavoprotein-like protein</fullName>
    </submittedName>
</protein>
<dbReference type="GO" id="GO:0005829">
    <property type="term" value="C:cytosol"/>
    <property type="evidence" value="ECO:0007669"/>
    <property type="project" value="TreeGrafter"/>
</dbReference>
<dbReference type="SUPFAM" id="SSF52218">
    <property type="entry name" value="Flavoproteins"/>
    <property type="match status" value="1"/>
</dbReference>
<dbReference type="InterPro" id="IPR050712">
    <property type="entry name" value="NAD(P)H-dep_reductase"/>
</dbReference>
<reference evidence="2" key="1">
    <citation type="submission" date="2023-06" db="EMBL/GenBank/DDBJ databases">
        <title>Genome-scale phylogeny and comparative genomics of the fungal order Sordariales.</title>
        <authorList>
            <consortium name="Lawrence Berkeley National Laboratory"/>
            <person name="Hensen N."/>
            <person name="Bonometti L."/>
            <person name="Westerberg I."/>
            <person name="Brannstrom I.O."/>
            <person name="Guillou S."/>
            <person name="Cros-Aarteil S."/>
            <person name="Calhoun S."/>
            <person name="Haridas S."/>
            <person name="Kuo A."/>
            <person name="Mondo S."/>
            <person name="Pangilinan J."/>
            <person name="Riley R."/>
            <person name="Labutti K."/>
            <person name="Andreopoulos B."/>
            <person name="Lipzen A."/>
            <person name="Chen C."/>
            <person name="Yanf M."/>
            <person name="Daum C."/>
            <person name="Ng V."/>
            <person name="Clum A."/>
            <person name="Steindorff A."/>
            <person name="Ohm R."/>
            <person name="Martin F."/>
            <person name="Silar P."/>
            <person name="Natvig D."/>
            <person name="Lalanne C."/>
            <person name="Gautier V."/>
            <person name="Ament-Velasquez S.L."/>
            <person name="Kruys A."/>
            <person name="Hutchinson M.I."/>
            <person name="Powell A.J."/>
            <person name="Barry K."/>
            <person name="Miller A.N."/>
            <person name="Grigoriev I.V."/>
            <person name="Debuchy R."/>
            <person name="Gladieux P."/>
            <person name="Thoren M.H."/>
            <person name="Johannesson H."/>
        </authorList>
    </citation>
    <scope>NUCLEOTIDE SEQUENCE</scope>
    <source>
        <strain evidence="2">CBS 606.72</strain>
    </source>
</reference>
<evidence type="ECO:0000313" key="2">
    <source>
        <dbReference type="EMBL" id="KAK0611005.1"/>
    </source>
</evidence>
<dbReference type="InterPro" id="IPR005025">
    <property type="entry name" value="FMN_Rdtase-like_dom"/>
</dbReference>
<comment type="caution">
    <text evidence="2">The sequence shown here is derived from an EMBL/GenBank/DDBJ whole genome shotgun (WGS) entry which is preliminary data.</text>
</comment>
<dbReference type="AlphaFoldDB" id="A0AA39WBW8"/>
<proteinExistence type="predicted"/>